<dbReference type="InterPro" id="IPR049883">
    <property type="entry name" value="NOTCH1_EGF-like"/>
</dbReference>
<evidence type="ECO:0000256" key="6">
    <source>
        <dbReference type="PROSITE-ProRule" id="PRU00076"/>
    </source>
</evidence>
<dbReference type="PROSITE" id="PS50026">
    <property type="entry name" value="EGF_3"/>
    <property type="match status" value="2"/>
</dbReference>
<evidence type="ECO:0000313" key="9">
    <source>
        <dbReference type="Proteomes" id="UP000001593"/>
    </source>
</evidence>
<evidence type="ECO:0000256" key="3">
    <source>
        <dbReference type="ARBA" id="ARBA00022729"/>
    </source>
</evidence>
<dbReference type="EMBL" id="DS469601">
    <property type="protein sequence ID" value="EDO39777.1"/>
    <property type="molecule type" value="Genomic_DNA"/>
</dbReference>
<reference evidence="8 9" key="1">
    <citation type="journal article" date="2007" name="Science">
        <title>Sea anemone genome reveals ancestral eumetazoan gene repertoire and genomic organization.</title>
        <authorList>
            <person name="Putnam N.H."/>
            <person name="Srivastava M."/>
            <person name="Hellsten U."/>
            <person name="Dirks B."/>
            <person name="Chapman J."/>
            <person name="Salamov A."/>
            <person name="Terry A."/>
            <person name="Shapiro H."/>
            <person name="Lindquist E."/>
            <person name="Kapitonov V.V."/>
            <person name="Jurka J."/>
            <person name="Genikhovich G."/>
            <person name="Grigoriev I.V."/>
            <person name="Lucas S.M."/>
            <person name="Steele R.E."/>
            <person name="Finnerty J.R."/>
            <person name="Technau U."/>
            <person name="Martindale M.Q."/>
            <person name="Rokhsar D.S."/>
        </authorList>
    </citation>
    <scope>NUCLEOTIDE SEQUENCE [LARGE SCALE GENOMIC DNA]</scope>
    <source>
        <strain evidence="9">CH2 X CH6</strain>
    </source>
</reference>
<evidence type="ECO:0000313" key="8">
    <source>
        <dbReference type="EMBL" id="EDO39777.1"/>
    </source>
</evidence>
<keyword evidence="4" id="KW-0677">Repeat</keyword>
<dbReference type="OMA" id="WNINECF"/>
<evidence type="ECO:0000256" key="2">
    <source>
        <dbReference type="ARBA" id="ARBA00022536"/>
    </source>
</evidence>
<sequence length="584" mass="66666">MHGGVCAYIKDGCRFQHLKELNCCEDHESLWLHLRPNRLPRGFHCIIAAAIYHPPSADDQSPREHLFQSLALVESKFPNSGILLTGDFNRLDVSGLLRHFRLKQIVKVPTRKDATLDLILTNMHDHYAAPQVTFGLSDHNTVLAAAIDKKQNNNRKKTIIKRDLRTSSKAALGRYLISIDWSLLFAPLSDCDQMWNTFIEVVSTGLDIIMPEKEYHICAADAPWMTPGLKSIILKRQEAFKNHGPESVQFKFFRNMVNRERKVCRSRFYDSKVKQLKGKNPKKWWDEVKRLCGAKVTNGDLTTQIIIENFSELPMQDRANRINSVFLEPLEVYRLNEPLERFPLEDEPVFLNVTEDRVQKVLSKLHPRKASGPVFLSVTEDRVQKKIDVNRGVRKLSADGFIDDKTLDYLIINGKPRAGRFYLFSKIHKMGNPDIDECGLIPSLCEDTSSCVNTLGSYICICPMGHTTIERKCQGKYILSQWNINECFEGQQCDYRSVCVNTPGSYMCECRVGYSRGILECEDKNNPRQESEEALVSKQLVVSTPGRSPSRVDVEYPDVIGPGVYNHMLICDIVFVDHCVQILQ</sequence>
<dbReference type="Pfam" id="PF07645">
    <property type="entry name" value="EGF_CA"/>
    <property type="match status" value="2"/>
</dbReference>
<dbReference type="AlphaFoldDB" id="A7S962"/>
<dbReference type="SMART" id="SM00181">
    <property type="entry name" value="EGF"/>
    <property type="match status" value="2"/>
</dbReference>
<dbReference type="SUPFAM" id="SSF57196">
    <property type="entry name" value="EGF/Laminin"/>
    <property type="match status" value="2"/>
</dbReference>
<dbReference type="InterPro" id="IPR000742">
    <property type="entry name" value="EGF"/>
</dbReference>
<gene>
    <name evidence="8" type="ORF">NEMVEDRAFT_v1g243694</name>
</gene>
<evidence type="ECO:0000256" key="5">
    <source>
        <dbReference type="ARBA" id="ARBA00023157"/>
    </source>
</evidence>
<dbReference type="PROSITE" id="PS01187">
    <property type="entry name" value="EGF_CA"/>
    <property type="match status" value="1"/>
</dbReference>
<keyword evidence="3" id="KW-0732">Signal</keyword>
<dbReference type="CDD" id="cd00054">
    <property type="entry name" value="EGF_CA"/>
    <property type="match status" value="2"/>
</dbReference>
<evidence type="ECO:0000259" key="7">
    <source>
        <dbReference type="PROSITE" id="PS50026"/>
    </source>
</evidence>
<feature type="domain" description="EGF-like" evidence="7">
    <location>
        <begin position="434"/>
        <end position="474"/>
    </location>
</feature>
<dbReference type="InterPro" id="IPR018097">
    <property type="entry name" value="EGF_Ca-bd_CS"/>
</dbReference>
<proteinExistence type="inferred from homology"/>
<keyword evidence="2 6" id="KW-0245">EGF-like domain</keyword>
<organism evidence="8 9">
    <name type="scientific">Nematostella vectensis</name>
    <name type="common">Starlet sea anemone</name>
    <dbReference type="NCBI Taxonomy" id="45351"/>
    <lineage>
        <taxon>Eukaryota</taxon>
        <taxon>Metazoa</taxon>
        <taxon>Cnidaria</taxon>
        <taxon>Anthozoa</taxon>
        <taxon>Hexacorallia</taxon>
        <taxon>Actiniaria</taxon>
        <taxon>Edwardsiidae</taxon>
        <taxon>Nematostella</taxon>
    </lineage>
</organism>
<dbReference type="SMART" id="SM00179">
    <property type="entry name" value="EGF_CA"/>
    <property type="match status" value="2"/>
</dbReference>
<keyword evidence="5" id="KW-1015">Disulfide bond</keyword>
<dbReference type="HOGENOM" id="CLU_467195_0_0_1"/>
<dbReference type="PhylomeDB" id="A7S962"/>
<protein>
    <recommendedName>
        <fullName evidence="7">EGF-like domain-containing protein</fullName>
    </recommendedName>
</protein>
<dbReference type="PROSITE" id="PS01186">
    <property type="entry name" value="EGF_2"/>
    <property type="match status" value="1"/>
</dbReference>
<accession>A7S962</accession>
<dbReference type="InParanoid" id="A7S962"/>
<dbReference type="eggNOG" id="KOG1217">
    <property type="taxonomic scope" value="Eukaryota"/>
</dbReference>
<dbReference type="InterPro" id="IPR001881">
    <property type="entry name" value="EGF-like_Ca-bd_dom"/>
</dbReference>
<comment type="caution">
    <text evidence="6">Lacks conserved residue(s) required for the propagation of feature annotation.</text>
</comment>
<dbReference type="Gene3D" id="3.60.10.10">
    <property type="entry name" value="Endonuclease/exonuclease/phosphatase"/>
    <property type="match status" value="1"/>
</dbReference>
<dbReference type="PANTHER" id="PTHR47510">
    <property type="entry name" value="REVERSE TRANSCRIPTASE DOMAIN-CONTAINING PROTEIN"/>
    <property type="match status" value="1"/>
</dbReference>
<dbReference type="FunFam" id="2.10.25.10:FF:000038">
    <property type="entry name" value="Fibrillin 2"/>
    <property type="match status" value="1"/>
</dbReference>
<dbReference type="InterPro" id="IPR036691">
    <property type="entry name" value="Endo/exonu/phosph_ase_sf"/>
</dbReference>
<dbReference type="PROSITE" id="PS00010">
    <property type="entry name" value="ASX_HYDROXYL"/>
    <property type="match status" value="2"/>
</dbReference>
<feature type="domain" description="EGF-like" evidence="7">
    <location>
        <begin position="483"/>
        <end position="522"/>
    </location>
</feature>
<evidence type="ECO:0000256" key="1">
    <source>
        <dbReference type="ARBA" id="ARBA00006373"/>
    </source>
</evidence>
<dbReference type="InterPro" id="IPR000152">
    <property type="entry name" value="EGF-type_Asp/Asn_hydroxyl_site"/>
</dbReference>
<keyword evidence="9" id="KW-1185">Reference proteome</keyword>
<name>A7S962_NEMVE</name>
<dbReference type="PANTHER" id="PTHR47510:SF3">
    <property type="entry name" value="ENDO_EXONUCLEASE_PHOSPHATASE DOMAIN-CONTAINING PROTEIN"/>
    <property type="match status" value="1"/>
</dbReference>
<dbReference type="Proteomes" id="UP000001593">
    <property type="component" value="Unassembled WGS sequence"/>
</dbReference>
<comment type="similarity">
    <text evidence="1">Belongs to the EGF domain peptide family.</text>
</comment>
<dbReference type="Gene3D" id="2.10.25.10">
    <property type="entry name" value="Laminin"/>
    <property type="match status" value="2"/>
</dbReference>
<evidence type="ECO:0000256" key="4">
    <source>
        <dbReference type="ARBA" id="ARBA00022737"/>
    </source>
</evidence>
<dbReference type="GO" id="GO:0005509">
    <property type="term" value="F:calcium ion binding"/>
    <property type="evidence" value="ECO:0007669"/>
    <property type="project" value="InterPro"/>
</dbReference>
<dbReference type="SUPFAM" id="SSF56219">
    <property type="entry name" value="DNase I-like"/>
    <property type="match status" value="1"/>
</dbReference>